<proteinExistence type="inferred from homology"/>
<dbReference type="AlphaFoldDB" id="A0A7H2BH89"/>
<gene>
    <name evidence="3" type="ORF">IDM48_06270</name>
</gene>
<organism evidence="3 4">
    <name type="scientific">Rothia amarae</name>
    <dbReference type="NCBI Taxonomy" id="169480"/>
    <lineage>
        <taxon>Bacteria</taxon>
        <taxon>Bacillati</taxon>
        <taxon>Actinomycetota</taxon>
        <taxon>Actinomycetes</taxon>
        <taxon>Micrococcales</taxon>
        <taxon>Micrococcaceae</taxon>
        <taxon>Rothia</taxon>
    </lineage>
</organism>
<dbReference type="GO" id="GO:0070490">
    <property type="term" value="P:protein pupylation"/>
    <property type="evidence" value="ECO:0007669"/>
    <property type="project" value="TreeGrafter"/>
</dbReference>
<dbReference type="Pfam" id="PF03136">
    <property type="entry name" value="Pup_ligase"/>
    <property type="match status" value="1"/>
</dbReference>
<protein>
    <submittedName>
        <fullName evidence="3">Proteasome accessory factor PafA2</fullName>
    </submittedName>
</protein>
<dbReference type="PIRSF" id="PIRSF018077">
    <property type="entry name" value="UCP018077"/>
    <property type="match status" value="1"/>
</dbReference>
<dbReference type="InterPro" id="IPR004347">
    <property type="entry name" value="Pup_ligase/deamidase"/>
</dbReference>
<dbReference type="GO" id="GO:0010498">
    <property type="term" value="P:proteasomal protein catabolic process"/>
    <property type="evidence" value="ECO:0007669"/>
    <property type="project" value="InterPro"/>
</dbReference>
<feature type="active site" description="Proton acceptor" evidence="2">
    <location>
        <position position="125"/>
    </location>
</feature>
<keyword evidence="4" id="KW-1185">Reference proteome</keyword>
<dbReference type="RefSeq" id="WP_068171018.1">
    <property type="nucleotide sequence ID" value="NZ_CP061538.1"/>
</dbReference>
<evidence type="ECO:0000313" key="4">
    <source>
        <dbReference type="Proteomes" id="UP000516421"/>
    </source>
</evidence>
<dbReference type="Proteomes" id="UP000516421">
    <property type="component" value="Chromosome"/>
</dbReference>
<dbReference type="GO" id="GO:0005524">
    <property type="term" value="F:ATP binding"/>
    <property type="evidence" value="ECO:0007669"/>
    <property type="project" value="TreeGrafter"/>
</dbReference>
<sequence length="529" mass="58794">MSVRRIMGAETEFGVLAPGNLSANPTVLSAQVVSTYDSLFHAELQAHSTAEWGYSSESPLSDSRGTEIPEKDAHVTQLTHQANVLTSEQIAAEALQDSGLYAERLNWDAVTMNSILPNGARLYVDHAHPEYSSPEVASPMDAVKWDAAGDWIAAQVVQRSADSPVLETINLYKNNTDSKGQSYGSHENYQMSRDTDFDDVIQGLLPFFATRIIMTGAGRVGIGTKGETAGFQISQRADFFEREVGLETTIRRPLINTRDEPHADSERFRRLHVITGDANLSHVSNLLKFGTTSLVLALIEKGVAPHIVLADPVHAMHTVSHDLTLSEKIALSSGGEVTALQIQREYLEAAEEYFSGVDEETDQVISLWNEVLDALETNLFSLANRLDWVAKYSLMRQYVAQGIGWDNPKLAALDIQYSDIRPQKGLYFKLVELGRMQILFSPEEIADAARHAPENTRAYLRGEFIKRWPEELISVNWDTVVARNQLQTEVHRLTMDNPSAFTAEQTQQVLNSPTAVEVIESLNNVQKEK</sequence>
<accession>A0A7H2BH89</accession>
<reference evidence="3 4" key="1">
    <citation type="submission" date="2020-09" db="EMBL/GenBank/DDBJ databases">
        <title>Investigation of environmental microbe.</title>
        <authorList>
            <person name="Ou Y."/>
            <person name="Kang Q."/>
        </authorList>
    </citation>
    <scope>NUCLEOTIDE SEQUENCE [LARGE SCALE GENOMIC DNA]</scope>
    <source>
        <strain evidence="3 4">KJZ-9</strain>
    </source>
</reference>
<comment type="similarity">
    <text evidence="1">Belongs to the Pup ligase/Pup deamidase family. Pup deamidase subfamily.</text>
</comment>
<dbReference type="EMBL" id="CP061538">
    <property type="protein sequence ID" value="QNV39035.1"/>
    <property type="molecule type" value="Genomic_DNA"/>
</dbReference>
<dbReference type="KEGG" id="rama:IDM48_06270"/>
<dbReference type="NCBIfam" id="TIGR03688">
    <property type="entry name" value="depupylase_Dop"/>
    <property type="match status" value="1"/>
</dbReference>
<evidence type="ECO:0000256" key="1">
    <source>
        <dbReference type="ARBA" id="ARBA00009114"/>
    </source>
</evidence>
<dbReference type="InterPro" id="IPR022366">
    <property type="entry name" value="Pup_deamidase"/>
</dbReference>
<dbReference type="GO" id="GO:0000502">
    <property type="term" value="C:proteasome complex"/>
    <property type="evidence" value="ECO:0007669"/>
    <property type="project" value="UniProtKB-KW"/>
</dbReference>
<dbReference type="GO" id="GO:0016811">
    <property type="term" value="F:hydrolase activity, acting on carbon-nitrogen (but not peptide) bonds, in linear amides"/>
    <property type="evidence" value="ECO:0007669"/>
    <property type="project" value="InterPro"/>
</dbReference>
<name>A0A7H2BH89_9MICC</name>
<dbReference type="PANTHER" id="PTHR42307:SF2">
    <property type="entry name" value="PUP DEAMIDASE_DEPUPYLASE"/>
    <property type="match status" value="1"/>
</dbReference>
<evidence type="ECO:0000256" key="2">
    <source>
        <dbReference type="PIRSR" id="PIRSR018077-1"/>
    </source>
</evidence>
<dbReference type="GO" id="GO:0019941">
    <property type="term" value="P:modification-dependent protein catabolic process"/>
    <property type="evidence" value="ECO:0007669"/>
    <property type="project" value="InterPro"/>
</dbReference>
<evidence type="ECO:0000313" key="3">
    <source>
        <dbReference type="EMBL" id="QNV39035.1"/>
    </source>
</evidence>
<keyword evidence="3" id="KW-0647">Proteasome</keyword>
<dbReference type="GO" id="GO:0008233">
    <property type="term" value="F:peptidase activity"/>
    <property type="evidence" value="ECO:0007669"/>
    <property type="project" value="InterPro"/>
</dbReference>
<dbReference type="PANTHER" id="PTHR42307">
    <property type="entry name" value="PUP DEAMIDASE/DEPUPYLASE"/>
    <property type="match status" value="1"/>
</dbReference>